<protein>
    <submittedName>
        <fullName evidence="2">Uncharacterized protein</fullName>
    </submittedName>
</protein>
<gene>
    <name evidence="2" type="ORF">SEMRO_444_G144400.1</name>
</gene>
<proteinExistence type="predicted"/>
<evidence type="ECO:0000313" key="2">
    <source>
        <dbReference type="EMBL" id="CAB9510621.1"/>
    </source>
</evidence>
<accession>A0A9N8DXI6</accession>
<name>A0A9N8DXI6_9STRA</name>
<feature type="region of interest" description="Disordered" evidence="1">
    <location>
        <begin position="61"/>
        <end position="87"/>
    </location>
</feature>
<dbReference type="AlphaFoldDB" id="A0A9N8DXI6"/>
<dbReference type="EMBL" id="CAICTM010000443">
    <property type="protein sequence ID" value="CAB9510621.1"/>
    <property type="molecule type" value="Genomic_DNA"/>
</dbReference>
<keyword evidence="3" id="KW-1185">Reference proteome</keyword>
<organism evidence="2 3">
    <name type="scientific">Seminavis robusta</name>
    <dbReference type="NCBI Taxonomy" id="568900"/>
    <lineage>
        <taxon>Eukaryota</taxon>
        <taxon>Sar</taxon>
        <taxon>Stramenopiles</taxon>
        <taxon>Ochrophyta</taxon>
        <taxon>Bacillariophyta</taxon>
        <taxon>Bacillariophyceae</taxon>
        <taxon>Bacillariophycidae</taxon>
        <taxon>Naviculales</taxon>
        <taxon>Naviculaceae</taxon>
        <taxon>Seminavis</taxon>
    </lineage>
</organism>
<reference evidence="2" key="1">
    <citation type="submission" date="2020-06" db="EMBL/GenBank/DDBJ databases">
        <authorList>
            <consortium name="Plant Systems Biology data submission"/>
        </authorList>
    </citation>
    <scope>NUCLEOTIDE SEQUENCE</scope>
    <source>
        <strain evidence="2">D6</strain>
    </source>
</reference>
<feature type="compositionally biased region" description="Polar residues" evidence="1">
    <location>
        <begin position="1"/>
        <end position="13"/>
    </location>
</feature>
<sequence>MKDQSPNSSSNDNGFALRNSLGLPIDASTQPPIASPRGAPLRRQEILNIIHDVLAILDDDDEFGDDISMPSSSDTRNVPCGGADDRQ</sequence>
<dbReference type="Proteomes" id="UP001153069">
    <property type="component" value="Unassembled WGS sequence"/>
</dbReference>
<comment type="caution">
    <text evidence="2">The sequence shown here is derived from an EMBL/GenBank/DDBJ whole genome shotgun (WGS) entry which is preliminary data.</text>
</comment>
<feature type="region of interest" description="Disordered" evidence="1">
    <location>
        <begin position="1"/>
        <end position="39"/>
    </location>
</feature>
<evidence type="ECO:0000313" key="3">
    <source>
        <dbReference type="Proteomes" id="UP001153069"/>
    </source>
</evidence>
<evidence type="ECO:0000256" key="1">
    <source>
        <dbReference type="SAM" id="MobiDB-lite"/>
    </source>
</evidence>